<evidence type="ECO:0000313" key="7">
    <source>
        <dbReference type="EMBL" id="KRN33932.1"/>
    </source>
</evidence>
<dbReference type="GO" id="GO:0005737">
    <property type="term" value="C:cytoplasm"/>
    <property type="evidence" value="ECO:0007669"/>
    <property type="project" value="UniProtKB-SubCell"/>
</dbReference>
<dbReference type="EC" id="3.1.1.96" evidence="5"/>
<organism evidence="6 9">
    <name type="scientific">Lactobacillus selangorensis</name>
    <dbReference type="NCBI Taxonomy" id="81857"/>
    <lineage>
        <taxon>Bacteria</taxon>
        <taxon>Bacillati</taxon>
        <taxon>Bacillota</taxon>
        <taxon>Bacilli</taxon>
        <taxon>Lactobacillales</taxon>
        <taxon>Lactobacillaceae</taxon>
        <taxon>Lactobacillus</taxon>
    </lineage>
</organism>
<comment type="catalytic activity">
    <reaction evidence="5">
        <text>a D-aminoacyl-tRNA + H2O = a tRNA + a D-alpha-amino acid + H(+)</text>
        <dbReference type="Rhea" id="RHEA:13953"/>
        <dbReference type="Rhea" id="RHEA-COMP:10123"/>
        <dbReference type="Rhea" id="RHEA-COMP:10124"/>
        <dbReference type="ChEBI" id="CHEBI:15377"/>
        <dbReference type="ChEBI" id="CHEBI:15378"/>
        <dbReference type="ChEBI" id="CHEBI:59871"/>
        <dbReference type="ChEBI" id="CHEBI:78442"/>
        <dbReference type="ChEBI" id="CHEBI:79333"/>
        <dbReference type="EC" id="3.1.1.96"/>
    </reaction>
</comment>
<dbReference type="Proteomes" id="UP000051751">
    <property type="component" value="Unassembled WGS sequence"/>
</dbReference>
<evidence type="ECO:0000313" key="8">
    <source>
        <dbReference type="Proteomes" id="UP000051645"/>
    </source>
</evidence>
<dbReference type="FunFam" id="3.50.80.10:FF:000001">
    <property type="entry name" value="D-aminoacyl-tRNA deacylase"/>
    <property type="match status" value="1"/>
</dbReference>
<dbReference type="SUPFAM" id="SSF69500">
    <property type="entry name" value="DTD-like"/>
    <property type="match status" value="1"/>
</dbReference>
<keyword evidence="3 5" id="KW-0820">tRNA-binding</keyword>
<comment type="function">
    <text evidence="5">An aminoacyl-tRNA editing enzyme that deacylates mischarged D-aminoacyl-tRNAs. Also deacylates mischarged glycyl-tRNA(Ala), protecting cells against glycine mischarging by AlaRS. Acts via tRNA-based rather than protein-based catalysis; rejects L-amino acids rather than detecting D-amino acids in the active site. By recycling D-aminoacyl-tRNA to D-amino acids and free tRNA molecules, this enzyme counteracts the toxicity associated with the formation of D-aminoacyl-tRNA entities in vivo and helps enforce protein L-homochirality.</text>
</comment>
<dbReference type="OrthoDB" id="9801395at2"/>
<comment type="catalytic activity">
    <reaction evidence="5">
        <text>glycyl-tRNA(Ala) + H2O = tRNA(Ala) + glycine + H(+)</text>
        <dbReference type="Rhea" id="RHEA:53744"/>
        <dbReference type="Rhea" id="RHEA-COMP:9657"/>
        <dbReference type="Rhea" id="RHEA-COMP:13640"/>
        <dbReference type="ChEBI" id="CHEBI:15377"/>
        <dbReference type="ChEBI" id="CHEBI:15378"/>
        <dbReference type="ChEBI" id="CHEBI:57305"/>
        <dbReference type="ChEBI" id="CHEBI:78442"/>
        <dbReference type="ChEBI" id="CHEBI:78522"/>
    </reaction>
</comment>
<dbReference type="HAMAP" id="MF_00518">
    <property type="entry name" value="Deacylase_Dtd"/>
    <property type="match status" value="1"/>
</dbReference>
<dbReference type="PANTHER" id="PTHR10472:SF5">
    <property type="entry name" value="D-AMINOACYL-TRNA DEACYLASE 1"/>
    <property type="match status" value="1"/>
</dbReference>
<evidence type="ECO:0000256" key="2">
    <source>
        <dbReference type="ARBA" id="ARBA00022490"/>
    </source>
</evidence>
<keyword evidence="4 5" id="KW-0694">RNA-binding</keyword>
<dbReference type="GO" id="GO:0106026">
    <property type="term" value="F:Gly-tRNA(Ala) deacylase activity"/>
    <property type="evidence" value="ECO:0007669"/>
    <property type="project" value="UniProtKB-UniRule"/>
</dbReference>
<gene>
    <name evidence="5" type="primary">dtd</name>
    <name evidence="6" type="ORF">IV38_GL000423</name>
    <name evidence="7" type="ORF">IV40_GL000245</name>
</gene>
<name>A0A0R2FLT8_9LACO</name>
<feature type="short sequence motif" description="Gly-cisPro motif, important for rejection of L-amino acids" evidence="5">
    <location>
        <begin position="137"/>
        <end position="138"/>
    </location>
</feature>
<keyword evidence="5" id="KW-0378">Hydrolase</keyword>
<dbReference type="GO" id="GO:0051500">
    <property type="term" value="F:D-tyrosyl-tRNA(Tyr) deacylase activity"/>
    <property type="evidence" value="ECO:0007669"/>
    <property type="project" value="TreeGrafter"/>
</dbReference>
<dbReference type="InterPro" id="IPR023509">
    <property type="entry name" value="DTD-like_sf"/>
</dbReference>
<dbReference type="EMBL" id="JQAT01000001">
    <property type="protein sequence ID" value="KRN29538.1"/>
    <property type="molecule type" value="Genomic_DNA"/>
</dbReference>
<comment type="domain">
    <text evidence="5">A Gly-cisPro motif from one monomer fits into the active site of the other monomer to allow specific chiral rejection of L-amino acids.</text>
</comment>
<evidence type="ECO:0000256" key="1">
    <source>
        <dbReference type="ARBA" id="ARBA00009673"/>
    </source>
</evidence>
<dbReference type="Gene3D" id="3.50.80.10">
    <property type="entry name" value="D-tyrosyl-tRNA(Tyr) deacylase"/>
    <property type="match status" value="1"/>
</dbReference>
<dbReference type="Pfam" id="PF02580">
    <property type="entry name" value="Tyr_Deacylase"/>
    <property type="match status" value="1"/>
</dbReference>
<keyword evidence="2 5" id="KW-0963">Cytoplasm</keyword>
<reference evidence="8 9" key="1">
    <citation type="journal article" date="2015" name="Genome Announc.">
        <title>Expanding the biotechnology potential of lactobacilli through comparative genomics of 213 strains and associated genera.</title>
        <authorList>
            <person name="Sun Z."/>
            <person name="Harris H.M."/>
            <person name="McCann A."/>
            <person name="Guo C."/>
            <person name="Argimon S."/>
            <person name="Zhang W."/>
            <person name="Yang X."/>
            <person name="Jeffery I.B."/>
            <person name="Cooney J.C."/>
            <person name="Kagawa T.F."/>
            <person name="Liu W."/>
            <person name="Song Y."/>
            <person name="Salvetti E."/>
            <person name="Wrobel A."/>
            <person name="Rasinkangas P."/>
            <person name="Parkhill J."/>
            <person name="Rea M.C."/>
            <person name="O'Sullivan O."/>
            <person name="Ritari J."/>
            <person name="Douillard F.P."/>
            <person name="Paul Ross R."/>
            <person name="Yang R."/>
            <person name="Briner A.E."/>
            <person name="Felis G.E."/>
            <person name="de Vos W.M."/>
            <person name="Barrangou R."/>
            <person name="Klaenhammer T.R."/>
            <person name="Caufield P.W."/>
            <person name="Cui Y."/>
            <person name="Zhang H."/>
            <person name="O'Toole P.W."/>
        </authorList>
    </citation>
    <scope>NUCLEOTIDE SEQUENCE [LARGE SCALE GENOMIC DNA]</scope>
    <source>
        <strain evidence="6 9">ATCC BAA-66</strain>
        <strain evidence="7 8">DSM 13344</strain>
    </source>
</reference>
<comment type="subunit">
    <text evidence="5">Homodimer.</text>
</comment>
<dbReference type="GO" id="GO:0019478">
    <property type="term" value="P:D-amino acid catabolic process"/>
    <property type="evidence" value="ECO:0007669"/>
    <property type="project" value="UniProtKB-UniRule"/>
</dbReference>
<keyword evidence="8" id="KW-1185">Reference proteome</keyword>
<protein>
    <recommendedName>
        <fullName evidence="5">D-aminoacyl-tRNA deacylase</fullName>
        <shortName evidence="5">DTD</shortName>
        <ecNumber evidence="5">3.1.1.96</ecNumber>
    </recommendedName>
    <alternativeName>
        <fullName evidence="5">Gly-tRNA(Ala) deacylase</fullName>
        <ecNumber evidence="5">3.1.1.-</ecNumber>
    </alternativeName>
</protein>
<dbReference type="PATRIC" id="fig|81857.3.peg.428"/>
<comment type="similarity">
    <text evidence="1 5">Belongs to the DTD family.</text>
</comment>
<comment type="caution">
    <text evidence="6">The sequence shown here is derived from an EMBL/GenBank/DDBJ whole genome shotgun (WGS) entry which is preliminary data.</text>
</comment>
<accession>A0A0R2FLT8</accession>
<dbReference type="EC" id="3.1.1.-" evidence="5"/>
<dbReference type="PANTHER" id="PTHR10472">
    <property type="entry name" value="D-TYROSYL-TRNA TYR DEACYLASE"/>
    <property type="match status" value="1"/>
</dbReference>
<dbReference type="Proteomes" id="UP000051645">
    <property type="component" value="Unassembled WGS sequence"/>
</dbReference>
<evidence type="ECO:0000313" key="6">
    <source>
        <dbReference type="EMBL" id="KRN29538.1"/>
    </source>
</evidence>
<dbReference type="GO" id="GO:0043908">
    <property type="term" value="F:Ser(Gly)-tRNA(Ala) hydrolase activity"/>
    <property type="evidence" value="ECO:0007669"/>
    <property type="project" value="UniProtKB-UniRule"/>
</dbReference>
<dbReference type="RefSeq" id="WP_057768542.1">
    <property type="nucleotide sequence ID" value="NZ_JQAT01000001.1"/>
</dbReference>
<dbReference type="GO" id="GO:0000049">
    <property type="term" value="F:tRNA binding"/>
    <property type="evidence" value="ECO:0007669"/>
    <property type="project" value="UniProtKB-UniRule"/>
</dbReference>
<dbReference type="CDD" id="cd00563">
    <property type="entry name" value="Dtyr_deacylase"/>
    <property type="match status" value="1"/>
</dbReference>
<evidence type="ECO:0000256" key="3">
    <source>
        <dbReference type="ARBA" id="ARBA00022555"/>
    </source>
</evidence>
<evidence type="ECO:0000256" key="5">
    <source>
        <dbReference type="HAMAP-Rule" id="MF_00518"/>
    </source>
</evidence>
<dbReference type="STRING" id="81857.IV38_GL000423"/>
<evidence type="ECO:0000313" key="9">
    <source>
        <dbReference type="Proteomes" id="UP000051751"/>
    </source>
</evidence>
<dbReference type="InterPro" id="IPR003732">
    <property type="entry name" value="Daa-tRNA_deacyls_DTD"/>
</dbReference>
<dbReference type="NCBIfam" id="TIGR00256">
    <property type="entry name" value="D-aminoacyl-tRNA deacylase"/>
    <property type="match status" value="1"/>
</dbReference>
<comment type="subcellular location">
    <subcellularLocation>
        <location evidence="5">Cytoplasm</location>
    </subcellularLocation>
</comment>
<dbReference type="EMBL" id="JQAZ01000001">
    <property type="protein sequence ID" value="KRN33932.1"/>
    <property type="molecule type" value="Genomic_DNA"/>
</dbReference>
<dbReference type="AlphaFoldDB" id="A0A0R2FLT8"/>
<sequence>MRVVLQRVKQASVTIDSKVVGQIDAGLLLLVGFADGDTDKDLDWMVHKLTHLRIFSDENGKMNLSVAQIQGAILSVSQFTLYASVKKGNRPSFTDAGQPAFANRMYQRFNHKLAETGIPVATGEFGADMDVKIENDGPVTIVIDTAQN</sequence>
<proteinExistence type="inferred from homology"/>
<evidence type="ECO:0000256" key="4">
    <source>
        <dbReference type="ARBA" id="ARBA00022884"/>
    </source>
</evidence>